<accession>A0A835T7B8</accession>
<dbReference type="Gene3D" id="1.10.510.10">
    <property type="entry name" value="Transferase(Phosphotransferase) domain 1"/>
    <property type="match status" value="2"/>
</dbReference>
<evidence type="ECO:0000313" key="3">
    <source>
        <dbReference type="EMBL" id="KAG2440063.1"/>
    </source>
</evidence>
<proteinExistence type="predicted"/>
<dbReference type="InterPro" id="IPR051681">
    <property type="entry name" value="Ser/Thr_Kinases-Pseudokinases"/>
</dbReference>
<dbReference type="Pfam" id="PF07714">
    <property type="entry name" value="PK_Tyr_Ser-Thr"/>
    <property type="match status" value="2"/>
</dbReference>
<evidence type="ECO:0000256" key="1">
    <source>
        <dbReference type="PROSITE-ProRule" id="PRU10141"/>
    </source>
</evidence>
<evidence type="ECO:0000259" key="2">
    <source>
        <dbReference type="PROSITE" id="PS50011"/>
    </source>
</evidence>
<dbReference type="Gene3D" id="3.30.200.20">
    <property type="entry name" value="Phosphorylase Kinase, domain 1"/>
    <property type="match status" value="1"/>
</dbReference>
<keyword evidence="1" id="KW-0067">ATP-binding</keyword>
<organism evidence="3 4">
    <name type="scientific">Chlamydomonas incerta</name>
    <dbReference type="NCBI Taxonomy" id="51695"/>
    <lineage>
        <taxon>Eukaryota</taxon>
        <taxon>Viridiplantae</taxon>
        <taxon>Chlorophyta</taxon>
        <taxon>core chlorophytes</taxon>
        <taxon>Chlorophyceae</taxon>
        <taxon>CS clade</taxon>
        <taxon>Chlamydomonadales</taxon>
        <taxon>Chlamydomonadaceae</taxon>
        <taxon>Chlamydomonas</taxon>
    </lineage>
</organism>
<name>A0A835T7B8_CHLIN</name>
<protein>
    <recommendedName>
        <fullName evidence="2">Protein kinase domain-containing protein</fullName>
    </recommendedName>
</protein>
<dbReference type="InterPro" id="IPR017441">
    <property type="entry name" value="Protein_kinase_ATP_BS"/>
</dbReference>
<dbReference type="SUPFAM" id="SSF56112">
    <property type="entry name" value="Protein kinase-like (PK-like)"/>
    <property type="match status" value="1"/>
</dbReference>
<sequence length="524" mass="53320">MFTQVDSAAAAAKAPQLLWHSLDASRLLKPAARVMARSQEAAANSGLLAFSSTSRMLVLSQSCRVAETAAAAASAAAVHAPVVALAVQRDGGISNAVVSAQRTSSSGVVELDEELWLECVIGRGGFGVVYLGTWRGLPVAVKTLVVHEALLGEEGHRRQRAVLEAAVSSTLCHRNVVQTYAFDVRRLGELPGVGRGQATAPALAPVLEEEERGETEGQELPHQPGPEADSVYQLLLIQAYCEGGSLREGIVSGDLYMGLATDSLGGVLLCLCLALDVAAGMAHVHAHGIVHGDLSSGNVLLSARPAGVPAGLVHGAVENTTGSSASTTAAPSEGLDAPLQSTEAVATTAAAQAAAVEAGAWALIADVLQPPVMAKIADFGLSARMGEGQTHASNCWQGTPTYTAPEVAVEGRLGKLADVYGFGVMLLELLTGKTVGEGLLSMAAMMAPEGGGVGGAVLAVPGMEAHAAAVLAAAAPTLVPSICGCHAQLVGMLSSCLSPTPQDRPTFTQVVRILSAVIAVLDVT</sequence>
<dbReference type="InterPro" id="IPR001245">
    <property type="entry name" value="Ser-Thr/Tyr_kinase_cat_dom"/>
</dbReference>
<comment type="caution">
    <text evidence="3">The sequence shown here is derived from an EMBL/GenBank/DDBJ whole genome shotgun (WGS) entry which is preliminary data.</text>
</comment>
<reference evidence="3" key="1">
    <citation type="journal article" date="2020" name="bioRxiv">
        <title>Comparative genomics of Chlamydomonas.</title>
        <authorList>
            <person name="Craig R.J."/>
            <person name="Hasan A.R."/>
            <person name="Ness R.W."/>
            <person name="Keightley P.D."/>
        </authorList>
    </citation>
    <scope>NUCLEOTIDE SEQUENCE</scope>
    <source>
        <strain evidence="3">SAG 7.73</strain>
    </source>
</reference>
<keyword evidence="4" id="KW-1185">Reference proteome</keyword>
<feature type="domain" description="Protein kinase" evidence="2">
    <location>
        <begin position="115"/>
        <end position="518"/>
    </location>
</feature>
<gene>
    <name evidence="3" type="ORF">HXX76_004177</name>
</gene>
<dbReference type="PROSITE" id="PS00109">
    <property type="entry name" value="PROTEIN_KINASE_TYR"/>
    <property type="match status" value="1"/>
</dbReference>
<dbReference type="InterPro" id="IPR000719">
    <property type="entry name" value="Prot_kinase_dom"/>
</dbReference>
<dbReference type="OrthoDB" id="4062651at2759"/>
<dbReference type="GO" id="GO:0004674">
    <property type="term" value="F:protein serine/threonine kinase activity"/>
    <property type="evidence" value="ECO:0007669"/>
    <property type="project" value="TreeGrafter"/>
</dbReference>
<dbReference type="PROSITE" id="PS00107">
    <property type="entry name" value="PROTEIN_KINASE_ATP"/>
    <property type="match status" value="1"/>
</dbReference>
<dbReference type="PANTHER" id="PTHR44329">
    <property type="entry name" value="SERINE/THREONINE-PROTEIN KINASE TNNI3K-RELATED"/>
    <property type="match status" value="1"/>
</dbReference>
<dbReference type="InterPro" id="IPR008266">
    <property type="entry name" value="Tyr_kinase_AS"/>
</dbReference>
<evidence type="ECO:0000313" key="4">
    <source>
        <dbReference type="Proteomes" id="UP000650467"/>
    </source>
</evidence>
<dbReference type="InterPro" id="IPR011009">
    <property type="entry name" value="Kinase-like_dom_sf"/>
</dbReference>
<dbReference type="GO" id="GO:0005524">
    <property type="term" value="F:ATP binding"/>
    <property type="evidence" value="ECO:0007669"/>
    <property type="project" value="UniProtKB-UniRule"/>
</dbReference>
<dbReference type="PANTHER" id="PTHR44329:SF214">
    <property type="entry name" value="PROTEIN KINASE DOMAIN-CONTAINING PROTEIN"/>
    <property type="match status" value="1"/>
</dbReference>
<dbReference type="Proteomes" id="UP000650467">
    <property type="component" value="Unassembled WGS sequence"/>
</dbReference>
<dbReference type="PROSITE" id="PS50011">
    <property type="entry name" value="PROTEIN_KINASE_DOM"/>
    <property type="match status" value="1"/>
</dbReference>
<dbReference type="EMBL" id="JAEHOC010000007">
    <property type="protein sequence ID" value="KAG2440063.1"/>
    <property type="molecule type" value="Genomic_DNA"/>
</dbReference>
<feature type="binding site" evidence="1">
    <location>
        <position position="142"/>
    </location>
    <ligand>
        <name>ATP</name>
        <dbReference type="ChEBI" id="CHEBI:30616"/>
    </ligand>
</feature>
<keyword evidence="1" id="KW-0547">Nucleotide-binding</keyword>
<dbReference type="AlphaFoldDB" id="A0A835T7B8"/>